<dbReference type="PANTHER" id="PTHR47964">
    <property type="entry name" value="ATP-DEPENDENT DNA HELICASE HOMOLOG RECG, CHLOROPLASTIC"/>
    <property type="match status" value="1"/>
</dbReference>
<dbReference type="EC" id="5.6.2.4" evidence="13 15"/>
<evidence type="ECO:0000256" key="1">
    <source>
        <dbReference type="ARBA" id="ARBA00007504"/>
    </source>
</evidence>
<dbReference type="PROSITE" id="PS51194">
    <property type="entry name" value="HELICASE_CTER"/>
    <property type="match status" value="1"/>
</dbReference>
<dbReference type="InterPro" id="IPR011545">
    <property type="entry name" value="DEAD/DEAH_box_helicase_dom"/>
</dbReference>
<evidence type="ECO:0000256" key="2">
    <source>
        <dbReference type="ARBA" id="ARBA00017846"/>
    </source>
</evidence>
<evidence type="ECO:0000256" key="12">
    <source>
        <dbReference type="ARBA" id="ARBA00034617"/>
    </source>
</evidence>
<dbReference type="NCBIfam" id="NF008165">
    <property type="entry name" value="PRK10917.1-3"/>
    <property type="match status" value="1"/>
</dbReference>
<feature type="domain" description="Helicase ATP-binding" evidence="16">
    <location>
        <begin position="275"/>
        <end position="440"/>
    </location>
</feature>
<dbReference type="CDD" id="cd17992">
    <property type="entry name" value="DEXHc_RecG"/>
    <property type="match status" value="1"/>
</dbReference>
<dbReference type="InterPro" id="IPR033454">
    <property type="entry name" value="RecG_wedge"/>
</dbReference>
<comment type="similarity">
    <text evidence="1 15">Belongs to the helicase family. RecG subfamily.</text>
</comment>
<dbReference type="SUPFAM" id="SSF52540">
    <property type="entry name" value="P-loop containing nucleoside triphosphate hydrolases"/>
    <property type="match status" value="2"/>
</dbReference>
<evidence type="ECO:0000256" key="13">
    <source>
        <dbReference type="ARBA" id="ARBA00034808"/>
    </source>
</evidence>
<dbReference type="InterPro" id="IPR004609">
    <property type="entry name" value="ATP-dep_DNA_helicase_RecG"/>
</dbReference>
<dbReference type="InterPro" id="IPR001650">
    <property type="entry name" value="Helicase_C-like"/>
</dbReference>
<dbReference type="InterPro" id="IPR045562">
    <property type="entry name" value="RecG_dom3_C"/>
</dbReference>
<keyword evidence="10 15" id="KW-0234">DNA repair</keyword>
<evidence type="ECO:0000259" key="16">
    <source>
        <dbReference type="PROSITE" id="PS51192"/>
    </source>
</evidence>
<organism evidence="18 19">
    <name type="scientific">Pelomonas lactea</name>
    <dbReference type="NCBI Taxonomy" id="3299030"/>
    <lineage>
        <taxon>Bacteria</taxon>
        <taxon>Pseudomonadati</taxon>
        <taxon>Pseudomonadota</taxon>
        <taxon>Betaproteobacteria</taxon>
        <taxon>Burkholderiales</taxon>
        <taxon>Sphaerotilaceae</taxon>
        <taxon>Roseateles</taxon>
    </lineage>
</organism>
<dbReference type="NCBIfam" id="TIGR00643">
    <property type="entry name" value="recG"/>
    <property type="match status" value="1"/>
</dbReference>
<evidence type="ECO:0000256" key="10">
    <source>
        <dbReference type="ARBA" id="ARBA00023204"/>
    </source>
</evidence>
<keyword evidence="6 15" id="KW-0347">Helicase</keyword>
<dbReference type="Pfam" id="PF00270">
    <property type="entry name" value="DEAD"/>
    <property type="match status" value="1"/>
</dbReference>
<dbReference type="GO" id="GO:0016787">
    <property type="term" value="F:hydrolase activity"/>
    <property type="evidence" value="ECO:0007669"/>
    <property type="project" value="UniProtKB-KW"/>
</dbReference>
<dbReference type="Gene3D" id="3.40.50.300">
    <property type="entry name" value="P-loop containing nucleotide triphosphate hydrolases"/>
    <property type="match status" value="2"/>
</dbReference>
<evidence type="ECO:0000256" key="5">
    <source>
        <dbReference type="ARBA" id="ARBA00022801"/>
    </source>
</evidence>
<dbReference type="Pfam" id="PF19833">
    <property type="entry name" value="RecG_dom3_C"/>
    <property type="match status" value="1"/>
</dbReference>
<dbReference type="NCBIfam" id="NF008166">
    <property type="entry name" value="PRK10917.1-4"/>
    <property type="match status" value="1"/>
</dbReference>
<sequence length="684" mass="74753">MPEAASPPPAKPKSAPQKAMEKLGLVRDIDLALHLPLRYEDETRITPIGALHDNEAAQVEGVVVDSQIELRSRRQLLVRVKDETGSLLLRFLHFYPSQQKQMAVGARLRLRGEPRIGFFGREMVHPVVKVVDDDTPLAKELTPVYPASAQLPQAYLRKAVASGLARADLREILPPGVVPRGLPTLKDALTYLHHPPPSASQHALHEHQHPAWHRLKFEELLAQQLSQLQAQRERALLVAPALQARPGGLHEKLLGVLPFQLTAAQQRVCEEIAQDLARPQPTHRLLQGDVGSGKTVVAALAAAIAIDAGWQCALMAPTEILAEQHFRKLIAWLEPLGLKVAWITGSVKGKARQKMLDAAASGEAQLVVGTHAVIEDKVKFAKLGLAIIDEQHRFGVAQRLALRNKLKAMDLEPHLLMMSATPIPRTLAMTYFADLDVSTIDELPPGRSPIVTKVFTEAKRHDVVDKIRMAVADGAQVYWVCPLVEESEAVDLRNATETHAELSETLAGTSVGLLHGRMSPADKAAVMAQFSSGAMSVLVATTVIEVGVDVPNASLMVIEHAERFGLAQLHQLRGRVGRGSKASVCVLIYSPPLSDTGKSRLKAMAETTDGFEIARRDLDIRGPGEFMGSRQSGAELLRFADLQEDAPLLVAARELAPWLLDEHPEAARRQVARWLGTKAEFLKA</sequence>
<evidence type="ECO:0000256" key="4">
    <source>
        <dbReference type="ARBA" id="ARBA00022763"/>
    </source>
</evidence>
<keyword evidence="7 15" id="KW-0067">ATP-binding</keyword>
<evidence type="ECO:0000256" key="14">
    <source>
        <dbReference type="ARBA" id="ARBA00048988"/>
    </source>
</evidence>
<dbReference type="Proteomes" id="UP001606302">
    <property type="component" value="Unassembled WGS sequence"/>
</dbReference>
<name>A0ABW7GNJ6_9BURK</name>
<dbReference type="NCBIfam" id="NF008168">
    <property type="entry name" value="PRK10917.2-2"/>
    <property type="match status" value="1"/>
</dbReference>
<dbReference type="EMBL" id="JBIGHX010000006">
    <property type="protein sequence ID" value="MFG6463508.1"/>
    <property type="molecule type" value="Genomic_DNA"/>
</dbReference>
<dbReference type="CDD" id="cd04488">
    <property type="entry name" value="RecG_wedge_OBF"/>
    <property type="match status" value="1"/>
</dbReference>
<evidence type="ECO:0000256" key="7">
    <source>
        <dbReference type="ARBA" id="ARBA00022840"/>
    </source>
</evidence>
<evidence type="ECO:0000256" key="9">
    <source>
        <dbReference type="ARBA" id="ARBA00023172"/>
    </source>
</evidence>
<dbReference type="InterPro" id="IPR027417">
    <property type="entry name" value="P-loop_NTPase"/>
</dbReference>
<reference evidence="18 19" key="1">
    <citation type="submission" date="2024-08" db="EMBL/GenBank/DDBJ databases">
        <authorList>
            <person name="Lu H."/>
        </authorList>
    </citation>
    <scope>NUCLEOTIDE SEQUENCE [LARGE SCALE GENOMIC DNA]</scope>
    <source>
        <strain evidence="18 19">DXS20W</strain>
    </source>
</reference>
<dbReference type="PROSITE" id="PS51192">
    <property type="entry name" value="HELICASE_ATP_BIND_1"/>
    <property type="match status" value="1"/>
</dbReference>
<feature type="domain" description="Helicase C-terminal" evidence="17">
    <location>
        <begin position="463"/>
        <end position="624"/>
    </location>
</feature>
<dbReference type="GO" id="GO:0003678">
    <property type="term" value="F:DNA helicase activity"/>
    <property type="evidence" value="ECO:0007669"/>
    <property type="project" value="UniProtKB-EC"/>
</dbReference>
<proteinExistence type="inferred from homology"/>
<evidence type="ECO:0000256" key="11">
    <source>
        <dbReference type="ARBA" id="ARBA00023235"/>
    </source>
</evidence>
<keyword evidence="5 15" id="KW-0378">Hydrolase</keyword>
<dbReference type="SMART" id="SM00490">
    <property type="entry name" value="HELICc"/>
    <property type="match status" value="1"/>
</dbReference>
<gene>
    <name evidence="18" type="primary">recG</name>
    <name evidence="18" type="ORF">ACG04Q_18175</name>
</gene>
<comment type="caution">
    <text evidence="18">The sequence shown here is derived from an EMBL/GenBank/DDBJ whole genome shotgun (WGS) entry which is preliminary data.</text>
</comment>
<keyword evidence="9 15" id="KW-0233">DNA recombination</keyword>
<evidence type="ECO:0000256" key="3">
    <source>
        <dbReference type="ARBA" id="ARBA00022741"/>
    </source>
</evidence>
<keyword evidence="11" id="KW-0413">Isomerase</keyword>
<evidence type="ECO:0000259" key="17">
    <source>
        <dbReference type="PROSITE" id="PS51194"/>
    </source>
</evidence>
<keyword evidence="4 15" id="KW-0227">DNA damage</keyword>
<keyword evidence="8" id="KW-0238">DNA-binding</keyword>
<comment type="catalytic activity">
    <reaction evidence="12 15">
        <text>Couples ATP hydrolysis with the unwinding of duplex DNA by translocating in the 3'-5' direction.</text>
        <dbReference type="EC" id="5.6.2.4"/>
    </reaction>
</comment>
<evidence type="ECO:0000256" key="15">
    <source>
        <dbReference type="RuleBase" id="RU363016"/>
    </source>
</evidence>
<dbReference type="SUPFAM" id="SSF50249">
    <property type="entry name" value="Nucleic acid-binding proteins"/>
    <property type="match status" value="1"/>
</dbReference>
<dbReference type="InterPro" id="IPR012340">
    <property type="entry name" value="NA-bd_OB-fold"/>
</dbReference>
<evidence type="ECO:0000313" key="18">
    <source>
        <dbReference type="EMBL" id="MFG6463508.1"/>
    </source>
</evidence>
<evidence type="ECO:0000313" key="19">
    <source>
        <dbReference type="Proteomes" id="UP001606302"/>
    </source>
</evidence>
<protein>
    <recommendedName>
        <fullName evidence="2 15">ATP-dependent DNA helicase RecG</fullName>
        <ecNumber evidence="13 15">5.6.2.4</ecNumber>
    </recommendedName>
</protein>
<dbReference type="InterPro" id="IPR014001">
    <property type="entry name" value="Helicase_ATP-bd"/>
</dbReference>
<accession>A0ABW7GNJ6</accession>
<evidence type="ECO:0000256" key="8">
    <source>
        <dbReference type="ARBA" id="ARBA00023125"/>
    </source>
</evidence>
<keyword evidence="19" id="KW-1185">Reference proteome</keyword>
<dbReference type="Pfam" id="PF00271">
    <property type="entry name" value="Helicase_C"/>
    <property type="match status" value="1"/>
</dbReference>
<comment type="function">
    <text evidence="15">Plays a critical role in recombination and DNA repair. Helps process Holliday junction intermediates to mature products by catalyzing branch migration. Has replication fork regression activity, unwinds stalled or blocked replication forks to make a HJ that can be resolved. Has a DNA unwinding activity characteristic of a DNA helicase with 3'-5' polarity.</text>
</comment>
<evidence type="ECO:0000256" key="6">
    <source>
        <dbReference type="ARBA" id="ARBA00022806"/>
    </source>
</evidence>
<dbReference type="Pfam" id="PF17191">
    <property type="entry name" value="RecG_wedge"/>
    <property type="match status" value="1"/>
</dbReference>
<dbReference type="Gene3D" id="2.40.50.140">
    <property type="entry name" value="Nucleic acid-binding proteins"/>
    <property type="match status" value="1"/>
</dbReference>
<comment type="catalytic activity">
    <reaction evidence="14 15">
        <text>ATP + H2O = ADP + phosphate + H(+)</text>
        <dbReference type="Rhea" id="RHEA:13065"/>
        <dbReference type="ChEBI" id="CHEBI:15377"/>
        <dbReference type="ChEBI" id="CHEBI:15378"/>
        <dbReference type="ChEBI" id="CHEBI:30616"/>
        <dbReference type="ChEBI" id="CHEBI:43474"/>
        <dbReference type="ChEBI" id="CHEBI:456216"/>
        <dbReference type="EC" id="5.6.2.4"/>
    </reaction>
</comment>
<dbReference type="SMART" id="SM00487">
    <property type="entry name" value="DEXDc"/>
    <property type="match status" value="1"/>
</dbReference>
<dbReference type="PANTHER" id="PTHR47964:SF1">
    <property type="entry name" value="ATP-DEPENDENT DNA HELICASE HOMOLOG RECG, CHLOROPLASTIC"/>
    <property type="match status" value="1"/>
</dbReference>
<dbReference type="InterPro" id="IPR047112">
    <property type="entry name" value="RecG/Mfd"/>
</dbReference>
<dbReference type="NCBIfam" id="NF008163">
    <property type="entry name" value="PRK10917.1-1"/>
    <property type="match status" value="1"/>
</dbReference>
<keyword evidence="3 15" id="KW-0547">Nucleotide-binding</keyword>
<dbReference type="RefSeq" id="WP_394512569.1">
    <property type="nucleotide sequence ID" value="NZ_JBIGHX010000006.1"/>
</dbReference>